<feature type="binding site" evidence="11 12">
    <location>
        <begin position="434"/>
        <end position="436"/>
    </location>
    <ligand>
        <name>L-homocysteine</name>
        <dbReference type="ChEBI" id="CHEBI:58199"/>
    </ligand>
</feature>
<feature type="domain" description="Cobalamin-independent methionine synthase MetE C-terminal/archaeal" evidence="15">
    <location>
        <begin position="429"/>
        <end position="751"/>
    </location>
</feature>
<dbReference type="InterPro" id="IPR002629">
    <property type="entry name" value="Met_Synth_C/arc"/>
</dbReference>
<comment type="catalytic activity">
    <reaction evidence="11">
        <text>5-methyltetrahydropteroyltri-L-glutamate + L-homocysteine = tetrahydropteroyltri-L-glutamate + L-methionine</text>
        <dbReference type="Rhea" id="RHEA:21196"/>
        <dbReference type="ChEBI" id="CHEBI:57844"/>
        <dbReference type="ChEBI" id="CHEBI:58140"/>
        <dbReference type="ChEBI" id="CHEBI:58199"/>
        <dbReference type="ChEBI" id="CHEBI:58207"/>
        <dbReference type="EC" id="2.1.1.14"/>
    </reaction>
</comment>
<keyword evidence="5 11" id="KW-0028">Amino-acid biosynthesis</keyword>
<proteinExistence type="inferred from homology"/>
<feature type="binding site" evidence="11">
    <location>
        <position position="646"/>
    </location>
    <ligand>
        <name>Zn(2+)</name>
        <dbReference type="ChEBI" id="CHEBI:29105"/>
        <note>catalytic</note>
    </ligand>
</feature>
<name>I1XFL0_METNJ</name>
<evidence type="ECO:0000259" key="15">
    <source>
        <dbReference type="Pfam" id="PF01717"/>
    </source>
</evidence>
<dbReference type="PIRSF" id="PIRSF000382">
    <property type="entry name" value="MeTrfase_B12_ind"/>
    <property type="match status" value="1"/>
</dbReference>
<evidence type="ECO:0000256" key="5">
    <source>
        <dbReference type="ARBA" id="ARBA00022605"/>
    </source>
</evidence>
<dbReference type="RefSeq" id="WP_014705554.1">
    <property type="nucleotide sequence ID" value="NC_017857.3"/>
</dbReference>
<keyword evidence="18" id="KW-1185">Reference proteome</keyword>
<evidence type="ECO:0000256" key="10">
    <source>
        <dbReference type="ARBA" id="ARBA00023167"/>
    </source>
</evidence>
<evidence type="ECO:0000256" key="2">
    <source>
        <dbReference type="ARBA" id="ARBA00004681"/>
    </source>
</evidence>
<evidence type="ECO:0000256" key="6">
    <source>
        <dbReference type="ARBA" id="ARBA00022679"/>
    </source>
</evidence>
<comment type="cofactor">
    <cofactor evidence="11">
        <name>Zn(2+)</name>
        <dbReference type="ChEBI" id="CHEBI:29105"/>
    </cofactor>
    <text evidence="11">Binds 1 zinc ion per subunit.</text>
</comment>
<evidence type="ECO:0000256" key="7">
    <source>
        <dbReference type="ARBA" id="ARBA00022723"/>
    </source>
</evidence>
<dbReference type="EC" id="2.1.1.14" evidence="11"/>
<keyword evidence="10 11" id="KW-0486">Methionine biosynthesis</keyword>
<feature type="binding site" evidence="11">
    <location>
        <position position="729"/>
    </location>
    <ligand>
        <name>Zn(2+)</name>
        <dbReference type="ChEBI" id="CHEBI:29105"/>
        <note>catalytic</note>
    </ligand>
</feature>
<dbReference type="InterPro" id="IPR013215">
    <property type="entry name" value="Cbl-indep_Met_Synth_N"/>
</dbReference>
<comment type="cofactor">
    <cofactor evidence="13">
        <name>Zn(2+)</name>
        <dbReference type="ChEBI" id="CHEBI:29105"/>
    </cofactor>
    <text evidence="13">Binds 2 Zn(2+) ions per subunit.</text>
</comment>
<feature type="binding site" evidence="12">
    <location>
        <position position="120"/>
    </location>
    <ligand>
        <name>5-methyltetrahydropteroyltri-L-glutamate</name>
        <dbReference type="ChEBI" id="CHEBI:58207"/>
    </ligand>
</feature>
<feature type="binding site" evidence="12">
    <location>
        <position position="19"/>
    </location>
    <ligand>
        <name>5-methyltetrahydropteroyltri-L-glutamate</name>
        <dbReference type="ChEBI" id="CHEBI:58207"/>
    </ligand>
</feature>
<dbReference type="InterPro" id="IPR038071">
    <property type="entry name" value="UROD/MetE-like_sf"/>
</dbReference>
<feature type="active site" description="Proton donor" evidence="11 14">
    <location>
        <position position="697"/>
    </location>
</feature>
<keyword evidence="7 11" id="KW-0479">Metal-binding</keyword>
<dbReference type="FunFam" id="3.20.20.210:FF:000003">
    <property type="entry name" value="5-methyltetrahydropteroyltriglutamate--homocysteine methyltransferase"/>
    <property type="match status" value="1"/>
</dbReference>
<evidence type="ECO:0000256" key="1">
    <source>
        <dbReference type="ARBA" id="ARBA00002777"/>
    </source>
</evidence>
<dbReference type="GO" id="GO:0071265">
    <property type="term" value="P:L-methionine biosynthetic process"/>
    <property type="evidence" value="ECO:0007669"/>
    <property type="project" value="UniProtKB-ARBA"/>
</dbReference>
<dbReference type="GO" id="GO:0008270">
    <property type="term" value="F:zinc ion binding"/>
    <property type="evidence" value="ECO:0007669"/>
    <property type="project" value="InterPro"/>
</dbReference>
<reference evidence="17 18" key="1">
    <citation type="journal article" date="2012" name="J. Bacteriol.">
        <title>Complete genome sequences of Methylophaga sp. strain JAM1 and Methylophaga sp. strain JAM7.</title>
        <authorList>
            <person name="Villeneuve C."/>
            <person name="Martineau C."/>
            <person name="Mauffrey F."/>
            <person name="Villemur R."/>
        </authorList>
    </citation>
    <scope>NUCLEOTIDE SEQUENCE [LARGE SCALE GENOMIC DNA]</scope>
    <source>
        <strain evidence="17 18">JAM1</strain>
    </source>
</reference>
<feature type="binding site" evidence="11 12">
    <location>
        <position position="602"/>
    </location>
    <ligand>
        <name>L-homocysteine</name>
        <dbReference type="ChEBI" id="CHEBI:58199"/>
    </ligand>
</feature>
<sequence>MVTTHNLGFPRIGSQRELKFALERYWRGETAADDLEQTGKTLRLRHWSLQADLDLVPVGDFSFYDHVLDTSQLLDNLPSRVDKNADALTQYFQASRGQAGSSCCNHQVAAAEMTKWFDTNYHYLVPEFNAESAFKACPERLLAQIKEAKAAGFKIKPVLVGPVSYLWLGKTKDETDKLALLDKLLPVYAEILDQLADNGVEWVQIDEPVLVTELSTEWQQALQKAYFSLAKCRVKLLLTTYFGQLQQNLQLACELPTAGLHIDAINAADELVRVVDWLPSHKVLSVGIINGRNIWKTDLTQALELLEPIHTRLAERLWLAPSCSLLHVPIDLSSEQNLDEETRDWLAFAVQKLEELTLIAQALNLGRDSVATQLADNKQSIQHRQQSTRVHNPAVKQRCEATHSASGQRHSAYLQRAAIQQQALQLPAFPTTTIGSFPQTNDIRQTRKKYRLGQLADAEYRQQIQAEIRYAIDKQLELGLDVLVHGEAERNDMVEYFGQQLQGFAFTEFGWVQSYGSRCVKPPILYGDVSRPGPMTVEWIQYAQSLTDKPVKGMLTGPVTILNWSFVRDDQPRSETCKQISLAIRDEVIDLESAGVNIIQIDEAALREGLPLRQSQWKTYLDWAVESFRITANGVADETQIHTHMCYSEFNDIIEAIAAMDADVITIETSRSQMELLDVFQKFDYPNAIGPGVYDIHSPNIPSKQEMVELLKLAAQRIDKTLLWVNPDCGLKTRRWEEVEPALKAMVSAAQSLRLKLAA</sequence>
<dbReference type="SUPFAM" id="SSF51726">
    <property type="entry name" value="UROD/MetE-like"/>
    <property type="match status" value="2"/>
</dbReference>
<dbReference type="AlphaFoldDB" id="I1XFL0"/>
<accession>I1XFL0</accession>
<evidence type="ECO:0000259" key="16">
    <source>
        <dbReference type="Pfam" id="PF08267"/>
    </source>
</evidence>
<feature type="binding site" evidence="11">
    <location>
        <begin position="16"/>
        <end position="19"/>
    </location>
    <ligand>
        <name>5-methyltetrahydropteroyltri-L-glutamate</name>
        <dbReference type="ChEBI" id="CHEBI:58207"/>
    </ligand>
</feature>
<reference evidence="17 18" key="2">
    <citation type="journal article" date="2013" name="Int. J. Syst. Evol. Microbiol.">
        <title>Methylophaga nitratireducenticrescens sp. nov. and Methylophaga frappieri sp. nov., isolated from the biofilm of the methanol-fed denitrification system treating the seawater at the Montreal Biodome.</title>
        <authorList>
            <person name="Villeneuve C."/>
            <person name="Martineau C."/>
            <person name="Mauffrey F."/>
            <person name="Villemur R."/>
        </authorList>
    </citation>
    <scope>NUCLEOTIDE SEQUENCE [LARGE SCALE GENOMIC DNA]</scope>
    <source>
        <strain evidence="17 18">JAM1</strain>
    </source>
</reference>
<dbReference type="NCBIfam" id="NF003556">
    <property type="entry name" value="PRK05222.1"/>
    <property type="match status" value="1"/>
</dbReference>
<dbReference type="NCBIfam" id="TIGR01371">
    <property type="entry name" value="met_syn_B12ind"/>
    <property type="match status" value="1"/>
</dbReference>
<evidence type="ECO:0000256" key="11">
    <source>
        <dbReference type="HAMAP-Rule" id="MF_00172"/>
    </source>
</evidence>
<feature type="binding site" evidence="11 12">
    <location>
        <position position="602"/>
    </location>
    <ligand>
        <name>L-methionine</name>
        <dbReference type="ChEBI" id="CHEBI:57844"/>
    </ligand>
</feature>
<protein>
    <recommendedName>
        <fullName evidence="11">5-methyltetrahydropteroyltriglutamate--homocysteine methyltransferase</fullName>
        <ecNumber evidence="11">2.1.1.14</ecNumber>
    </recommendedName>
    <alternativeName>
        <fullName evidence="11">Cobalamin-independent methionine synthase</fullName>
    </alternativeName>
    <alternativeName>
        <fullName evidence="11">Methionine synthase, vitamin-B12 independent isozyme</fullName>
    </alternativeName>
</protein>
<dbReference type="PATRIC" id="fig|754476.3.peg.318"/>
<dbReference type="InterPro" id="IPR006276">
    <property type="entry name" value="Cobalamin-indep_Met_synthase"/>
</dbReference>
<feature type="binding site" evidence="13">
    <location>
        <position position="644"/>
    </location>
    <ligand>
        <name>Zn(2+)</name>
        <dbReference type="ChEBI" id="CHEBI:29105"/>
        <label>1</label>
        <note>catalytic</note>
    </ligand>
</feature>
<feature type="binding site" evidence="11 12">
    <location>
        <begin position="518"/>
        <end position="519"/>
    </location>
    <ligand>
        <name>5-methyltetrahydropteroyltri-L-glutamate</name>
        <dbReference type="ChEBI" id="CHEBI:58207"/>
    </ligand>
</feature>
<evidence type="ECO:0000256" key="14">
    <source>
        <dbReference type="PIRSR" id="PIRSR000382-3"/>
    </source>
</evidence>
<feature type="binding site" evidence="11 12">
    <location>
        <begin position="434"/>
        <end position="436"/>
    </location>
    <ligand>
        <name>L-methionine</name>
        <dbReference type="ChEBI" id="CHEBI:57844"/>
    </ligand>
</feature>
<dbReference type="Pfam" id="PF01717">
    <property type="entry name" value="Meth_synt_2"/>
    <property type="match status" value="1"/>
</dbReference>
<keyword evidence="9 11" id="KW-0862">Zinc</keyword>
<feature type="binding site" evidence="11">
    <location>
        <position position="668"/>
    </location>
    <ligand>
        <name>Zn(2+)</name>
        <dbReference type="ChEBI" id="CHEBI:29105"/>
        <note>catalytic</note>
    </ligand>
</feature>
<dbReference type="EMBL" id="CP003390">
    <property type="protein sequence ID" value="AFI83179.1"/>
    <property type="molecule type" value="Genomic_DNA"/>
</dbReference>
<feature type="binding site" evidence="11 12">
    <location>
        <position position="564"/>
    </location>
    <ligand>
        <name>5-methyltetrahydropteroyltri-L-glutamate</name>
        <dbReference type="ChEBI" id="CHEBI:58207"/>
    </ligand>
</feature>
<evidence type="ECO:0000256" key="8">
    <source>
        <dbReference type="ARBA" id="ARBA00022737"/>
    </source>
</evidence>
<feature type="binding site" evidence="13">
    <location>
        <position position="729"/>
    </location>
    <ligand>
        <name>Zn(2+)</name>
        <dbReference type="ChEBI" id="CHEBI:29105"/>
        <label>1</label>
        <note>catalytic</note>
    </ligand>
</feature>
<dbReference type="Proteomes" id="UP000009144">
    <property type="component" value="Chromosome"/>
</dbReference>
<comment type="function">
    <text evidence="1 11">Catalyzes the transfer of a methyl group from 5-methyltetrahydrofolate to homocysteine resulting in methionine formation.</text>
</comment>
<feature type="binding site" evidence="11">
    <location>
        <position position="115"/>
    </location>
    <ligand>
        <name>5-methyltetrahydropteroyltri-L-glutamate</name>
        <dbReference type="ChEBI" id="CHEBI:58207"/>
    </ligand>
</feature>
<dbReference type="STRING" id="754476.Q7A_321"/>
<dbReference type="OrthoDB" id="244285at2"/>
<feature type="binding site" evidence="11 12">
    <location>
        <position position="487"/>
    </location>
    <ligand>
        <name>L-methionine</name>
        <dbReference type="ChEBI" id="CHEBI:57844"/>
    </ligand>
</feature>
<dbReference type="UniPathway" id="UPA00051">
    <property type="reaction ID" value="UER00082"/>
</dbReference>
<evidence type="ECO:0000313" key="18">
    <source>
        <dbReference type="Proteomes" id="UP000009144"/>
    </source>
</evidence>
<keyword evidence="4 11" id="KW-0489">Methyltransferase</keyword>
<evidence type="ECO:0000256" key="12">
    <source>
        <dbReference type="PIRSR" id="PIRSR000382-1"/>
    </source>
</evidence>
<dbReference type="GO" id="GO:0003871">
    <property type="term" value="F:5-methyltetrahydropteroyltriglutamate-homocysteine S-methyltransferase activity"/>
    <property type="evidence" value="ECO:0007669"/>
    <property type="project" value="UniProtKB-UniRule"/>
</dbReference>
<keyword evidence="8 11" id="KW-0677">Repeat</keyword>
<dbReference type="KEGG" id="mej:Q7A_321"/>
<comment type="similarity">
    <text evidence="3 11">Belongs to the vitamin-B12 independent methionine synthase family.</text>
</comment>
<evidence type="ECO:0000256" key="4">
    <source>
        <dbReference type="ARBA" id="ARBA00022603"/>
    </source>
</evidence>
<keyword evidence="6 11" id="KW-0808">Transferase</keyword>
<feature type="domain" description="Cobalamin-independent methionine synthase MetE N-terminal" evidence="16">
    <location>
        <begin position="4"/>
        <end position="312"/>
    </location>
</feature>
<evidence type="ECO:0000256" key="13">
    <source>
        <dbReference type="PIRSR" id="PIRSR000382-2"/>
    </source>
</evidence>
<feature type="binding site" evidence="11">
    <location>
        <position position="644"/>
    </location>
    <ligand>
        <name>Zn(2+)</name>
        <dbReference type="ChEBI" id="CHEBI:29105"/>
        <note>catalytic</note>
    </ligand>
</feature>
<gene>
    <name evidence="11" type="primary">metE</name>
    <name evidence="17" type="ordered locus">Q7A_321</name>
</gene>
<feature type="binding site" evidence="11">
    <location>
        <position position="608"/>
    </location>
    <ligand>
        <name>5-methyltetrahydropteroyltri-L-glutamate</name>
        <dbReference type="ChEBI" id="CHEBI:58207"/>
    </ligand>
</feature>
<feature type="binding site" evidence="13">
    <location>
        <position position="646"/>
    </location>
    <ligand>
        <name>Zn(2+)</name>
        <dbReference type="ChEBI" id="CHEBI:29105"/>
        <label>1</label>
        <note>catalytic</note>
    </ligand>
</feature>
<dbReference type="Gene3D" id="3.20.20.210">
    <property type="match status" value="2"/>
</dbReference>
<organism evidence="17 18">
    <name type="scientific">Methylophaga nitratireducenticrescens</name>
    <dbReference type="NCBI Taxonomy" id="754476"/>
    <lineage>
        <taxon>Bacteria</taxon>
        <taxon>Pseudomonadati</taxon>
        <taxon>Pseudomonadota</taxon>
        <taxon>Gammaproteobacteria</taxon>
        <taxon>Thiotrichales</taxon>
        <taxon>Piscirickettsiaceae</taxon>
        <taxon>Methylophaga</taxon>
    </lineage>
</organism>
<dbReference type="PANTHER" id="PTHR30519">
    <property type="entry name" value="5-METHYLTETRAHYDROPTEROYLTRIGLUTAMATE--HOMOCYSTEINE METHYLTRANSFERASE"/>
    <property type="match status" value="1"/>
</dbReference>
<dbReference type="HOGENOM" id="CLU_013175_0_0_6"/>
<dbReference type="Pfam" id="PF08267">
    <property type="entry name" value="Meth_synt_1"/>
    <property type="match status" value="1"/>
</dbReference>
<evidence type="ECO:0000256" key="3">
    <source>
        <dbReference type="ARBA" id="ARBA00009553"/>
    </source>
</evidence>
<dbReference type="GO" id="GO:0032259">
    <property type="term" value="P:methylation"/>
    <property type="evidence" value="ECO:0007669"/>
    <property type="project" value="UniProtKB-KW"/>
</dbReference>
<dbReference type="eggNOG" id="COG0620">
    <property type="taxonomic scope" value="Bacteria"/>
</dbReference>
<evidence type="ECO:0000256" key="9">
    <source>
        <dbReference type="ARBA" id="ARBA00022833"/>
    </source>
</evidence>
<dbReference type="CDD" id="cd03312">
    <property type="entry name" value="CIMS_N_terminal_like"/>
    <property type="match status" value="1"/>
</dbReference>
<dbReference type="FunFam" id="3.20.20.210:FF:000002">
    <property type="entry name" value="5-methyltetrahydropteroyltriglutamate--homocysteine methyltransferase"/>
    <property type="match status" value="1"/>
</dbReference>
<feature type="binding site" evidence="13">
    <location>
        <position position="668"/>
    </location>
    <ligand>
        <name>Zn(2+)</name>
        <dbReference type="ChEBI" id="CHEBI:29105"/>
        <label>1</label>
        <note>catalytic</note>
    </ligand>
</feature>
<evidence type="ECO:0000313" key="17">
    <source>
        <dbReference type="EMBL" id="AFI83179.1"/>
    </source>
</evidence>
<feature type="binding site" evidence="11">
    <location>
        <position position="487"/>
    </location>
    <ligand>
        <name>L-homocysteine</name>
        <dbReference type="ChEBI" id="CHEBI:58199"/>
    </ligand>
</feature>
<comment type="pathway">
    <text evidence="2 11">Amino-acid biosynthesis; L-methionine biosynthesis via de novo pathway; L-methionine from L-homocysteine (MetE route): step 1/1.</text>
</comment>
<dbReference type="CDD" id="cd03311">
    <property type="entry name" value="CIMS_C_terminal_like"/>
    <property type="match status" value="1"/>
</dbReference>
<dbReference type="HAMAP" id="MF_00172">
    <property type="entry name" value="Meth_synth"/>
    <property type="match status" value="1"/>
</dbReference>